<sequence>MKTKRWTLLAATGVTVLISSMAFAAGTDTGSTAGTGTLGGKSTMSATVGTDTGGTGGTTTGANAGANAGVNAGAKLGAAAPATPGTAGTGAGTSAGGMSSSHMSTEGAANTSGMNSTDADKGAARAEDGTSAQISGKTNTHTRTSMKHHKVAKPATTDSSGS</sequence>
<dbReference type="AlphaFoldDB" id="A0A5C6VL60"/>
<comment type="caution">
    <text evidence="3">The sequence shown here is derived from an EMBL/GenBank/DDBJ whole genome shotgun (WGS) entry which is preliminary data.</text>
</comment>
<dbReference type="EMBL" id="VOQS01000002">
    <property type="protein sequence ID" value="TXC85534.1"/>
    <property type="molecule type" value="Genomic_DNA"/>
</dbReference>
<evidence type="ECO:0000313" key="3">
    <source>
        <dbReference type="EMBL" id="TXC85534.1"/>
    </source>
</evidence>
<accession>A0A5C6VL60</accession>
<proteinExistence type="predicted"/>
<dbReference type="RefSeq" id="WP_147234908.1">
    <property type="nucleotide sequence ID" value="NZ_VOQS01000002.1"/>
</dbReference>
<feature type="compositionally biased region" description="Polar residues" evidence="1">
    <location>
        <begin position="130"/>
        <end position="143"/>
    </location>
</feature>
<feature type="signal peptide" evidence="2">
    <location>
        <begin position="1"/>
        <end position="24"/>
    </location>
</feature>
<evidence type="ECO:0000313" key="4">
    <source>
        <dbReference type="Proteomes" id="UP000321776"/>
    </source>
</evidence>
<feature type="compositionally biased region" description="Basic and acidic residues" evidence="1">
    <location>
        <begin position="118"/>
        <end position="128"/>
    </location>
</feature>
<keyword evidence="2" id="KW-0732">Signal</keyword>
<reference evidence="3 4" key="1">
    <citation type="journal article" date="2018" name="Int. J. Syst. Evol. Microbiol.">
        <title>Paraburkholderia azotifigens sp. nov., a nitrogen-fixing bacterium isolated from paddy soil.</title>
        <authorList>
            <person name="Choi G.M."/>
            <person name="Im W.T."/>
        </authorList>
    </citation>
    <scope>NUCLEOTIDE SEQUENCE [LARGE SCALE GENOMIC DNA]</scope>
    <source>
        <strain evidence="3 4">NF 2-5-3</strain>
    </source>
</reference>
<feature type="region of interest" description="Disordered" evidence="1">
    <location>
        <begin position="77"/>
        <end position="162"/>
    </location>
</feature>
<name>A0A5C6VL60_9BURK</name>
<feature type="chain" id="PRO_5022759183" description="Late embryogenesis abundant protein" evidence="2">
    <location>
        <begin position="25"/>
        <end position="162"/>
    </location>
</feature>
<evidence type="ECO:0000256" key="2">
    <source>
        <dbReference type="SAM" id="SignalP"/>
    </source>
</evidence>
<feature type="compositionally biased region" description="Polar residues" evidence="1">
    <location>
        <begin position="98"/>
        <end position="117"/>
    </location>
</feature>
<feature type="compositionally biased region" description="Low complexity" evidence="1">
    <location>
        <begin position="77"/>
        <end position="86"/>
    </location>
</feature>
<protein>
    <recommendedName>
        <fullName evidence="5">Late embryogenesis abundant protein</fullName>
    </recommendedName>
</protein>
<evidence type="ECO:0000256" key="1">
    <source>
        <dbReference type="SAM" id="MobiDB-lite"/>
    </source>
</evidence>
<evidence type="ECO:0008006" key="5">
    <source>
        <dbReference type="Google" id="ProtNLM"/>
    </source>
</evidence>
<gene>
    <name evidence="3" type="ORF">FRZ40_17085</name>
</gene>
<dbReference type="Proteomes" id="UP000321776">
    <property type="component" value="Unassembled WGS sequence"/>
</dbReference>
<organism evidence="3 4">
    <name type="scientific">Paraburkholderia azotifigens</name>
    <dbReference type="NCBI Taxonomy" id="2057004"/>
    <lineage>
        <taxon>Bacteria</taxon>
        <taxon>Pseudomonadati</taxon>
        <taxon>Pseudomonadota</taxon>
        <taxon>Betaproteobacteria</taxon>
        <taxon>Burkholderiales</taxon>
        <taxon>Burkholderiaceae</taxon>
        <taxon>Paraburkholderia</taxon>
    </lineage>
</organism>